<protein>
    <recommendedName>
        <fullName evidence="1">Serine/threonine-protein kinase TOR</fullName>
        <ecNumber evidence="1">2.7.11.1</ecNumber>
    </recommendedName>
</protein>
<dbReference type="Gene3D" id="1.25.10.10">
    <property type="entry name" value="Leucine-rich Repeat Variant"/>
    <property type="match status" value="4"/>
</dbReference>
<dbReference type="PANTHER" id="PTHR11139">
    <property type="entry name" value="ATAXIA TELANGIECTASIA MUTATED ATM -RELATED"/>
    <property type="match status" value="1"/>
</dbReference>
<keyword evidence="1" id="KW-0547">Nucleotide-binding</keyword>
<name>A0A7J7JL41_BUGNE</name>
<dbReference type="InterPro" id="IPR024585">
    <property type="entry name" value="mTOR_dom"/>
</dbReference>
<dbReference type="GO" id="GO:0031931">
    <property type="term" value="C:TORC1 complex"/>
    <property type="evidence" value="ECO:0007669"/>
    <property type="project" value="TreeGrafter"/>
</dbReference>
<gene>
    <name evidence="3" type="ORF">EB796_014826</name>
</gene>
<dbReference type="EMBL" id="VXIV02002195">
    <property type="protein sequence ID" value="KAF6026865.1"/>
    <property type="molecule type" value="Genomic_DNA"/>
</dbReference>
<accession>A0A7J7JL41</accession>
<keyword evidence="1" id="KW-0808">Transferase</keyword>
<evidence type="ECO:0000256" key="1">
    <source>
        <dbReference type="RuleBase" id="RU364109"/>
    </source>
</evidence>
<evidence type="ECO:0000259" key="2">
    <source>
        <dbReference type="SMART" id="SM01346"/>
    </source>
</evidence>
<dbReference type="OrthoDB" id="2250022at2759"/>
<dbReference type="GO" id="GO:0005737">
    <property type="term" value="C:cytoplasm"/>
    <property type="evidence" value="ECO:0007669"/>
    <property type="project" value="TreeGrafter"/>
</dbReference>
<keyword evidence="1" id="KW-0723">Serine/threonine-protein kinase</keyword>
<dbReference type="GO" id="GO:0005634">
    <property type="term" value="C:nucleus"/>
    <property type="evidence" value="ECO:0007669"/>
    <property type="project" value="TreeGrafter"/>
</dbReference>
<keyword evidence="4" id="KW-1185">Reference proteome</keyword>
<dbReference type="GO" id="GO:0016242">
    <property type="term" value="P:negative regulation of macroautophagy"/>
    <property type="evidence" value="ECO:0007669"/>
    <property type="project" value="TreeGrafter"/>
</dbReference>
<dbReference type="InterPro" id="IPR050517">
    <property type="entry name" value="DDR_Repair_Kinase"/>
</dbReference>
<dbReference type="InterPro" id="IPR011989">
    <property type="entry name" value="ARM-like"/>
</dbReference>
<comment type="catalytic activity">
    <reaction evidence="1">
        <text>L-threonyl-[protein] + ATP = O-phospho-L-threonyl-[protein] + ADP + H(+)</text>
        <dbReference type="Rhea" id="RHEA:46608"/>
        <dbReference type="Rhea" id="RHEA-COMP:11060"/>
        <dbReference type="Rhea" id="RHEA-COMP:11605"/>
        <dbReference type="ChEBI" id="CHEBI:15378"/>
        <dbReference type="ChEBI" id="CHEBI:30013"/>
        <dbReference type="ChEBI" id="CHEBI:30616"/>
        <dbReference type="ChEBI" id="CHEBI:61977"/>
        <dbReference type="ChEBI" id="CHEBI:456216"/>
        <dbReference type="EC" id="2.7.11.1"/>
    </reaction>
</comment>
<dbReference type="GO" id="GO:0004674">
    <property type="term" value="F:protein serine/threonine kinase activity"/>
    <property type="evidence" value="ECO:0007669"/>
    <property type="project" value="UniProtKB-KW"/>
</dbReference>
<dbReference type="SUPFAM" id="SSF48371">
    <property type="entry name" value="ARM repeat"/>
    <property type="match status" value="2"/>
</dbReference>
<reference evidence="3" key="1">
    <citation type="submission" date="2020-06" db="EMBL/GenBank/DDBJ databases">
        <title>Draft genome of Bugula neritina, a colonial animal packing powerful symbionts and potential medicines.</title>
        <authorList>
            <person name="Rayko M."/>
        </authorList>
    </citation>
    <scope>NUCLEOTIDE SEQUENCE [LARGE SCALE GENOMIC DNA]</scope>
    <source>
        <strain evidence="3">Kwan_BN1</strain>
    </source>
</reference>
<organism evidence="3 4">
    <name type="scientific">Bugula neritina</name>
    <name type="common">Brown bryozoan</name>
    <name type="synonym">Sertularia neritina</name>
    <dbReference type="NCBI Taxonomy" id="10212"/>
    <lineage>
        <taxon>Eukaryota</taxon>
        <taxon>Metazoa</taxon>
        <taxon>Spiralia</taxon>
        <taxon>Lophotrochozoa</taxon>
        <taxon>Bryozoa</taxon>
        <taxon>Gymnolaemata</taxon>
        <taxon>Cheilostomatida</taxon>
        <taxon>Flustrina</taxon>
        <taxon>Buguloidea</taxon>
        <taxon>Bugulidae</taxon>
        <taxon>Bugula</taxon>
    </lineage>
</organism>
<dbReference type="SMART" id="SM01346">
    <property type="entry name" value="DUF3385"/>
    <property type="match status" value="1"/>
</dbReference>
<evidence type="ECO:0000313" key="4">
    <source>
        <dbReference type="Proteomes" id="UP000593567"/>
    </source>
</evidence>
<dbReference type="PANTHER" id="PTHR11139:SF9">
    <property type="entry name" value="SERINE_THREONINE-PROTEIN KINASE MTOR"/>
    <property type="match status" value="1"/>
</dbReference>
<proteinExistence type="inferred from homology"/>
<dbReference type="Proteomes" id="UP000593567">
    <property type="component" value="Unassembled WGS sequence"/>
</dbReference>
<comment type="similarity">
    <text evidence="1">Belongs to the PI3/PI4-kinase family.</text>
</comment>
<comment type="caution">
    <text evidence="3">The sequence shown here is derived from an EMBL/GenBank/DDBJ whole genome shotgun (WGS) entry which is preliminary data.</text>
</comment>
<keyword evidence="1" id="KW-0067">ATP-binding</keyword>
<evidence type="ECO:0000313" key="3">
    <source>
        <dbReference type="EMBL" id="KAF6026865.1"/>
    </source>
</evidence>
<feature type="domain" description="Serine/threonine-protein kinase mTOR" evidence="2">
    <location>
        <begin position="825"/>
        <end position="997"/>
    </location>
</feature>
<dbReference type="EC" id="2.7.11.1" evidence="1"/>
<keyword evidence="1" id="KW-0418">Kinase</keyword>
<dbReference type="GO" id="GO:0005524">
    <property type="term" value="F:ATP binding"/>
    <property type="evidence" value="ECO:0007669"/>
    <property type="project" value="UniProtKB-KW"/>
</dbReference>
<dbReference type="Pfam" id="PF11865">
    <property type="entry name" value="mTOR_dom"/>
    <property type="match status" value="1"/>
</dbReference>
<dbReference type="GO" id="GO:0031932">
    <property type="term" value="C:TORC2 complex"/>
    <property type="evidence" value="ECO:0007669"/>
    <property type="project" value="TreeGrafter"/>
</dbReference>
<dbReference type="GO" id="GO:0038202">
    <property type="term" value="P:TORC1 signaling"/>
    <property type="evidence" value="ECO:0007669"/>
    <property type="project" value="TreeGrafter"/>
</dbReference>
<dbReference type="InterPro" id="IPR016024">
    <property type="entry name" value="ARM-type_fold"/>
</dbReference>
<sequence length="1449" mass="161529">MAVPVKVKHKVDDFVERLRSKAEDARTKSWLDLKNYIVLELSEENTELIGSFMNYLNSEIEKMRNSNDTNAKKGAIMAIDVLINVDVGNTSKTISRSENHLKDMLAKETDPALLQMTASVIGSLALRAGQAAGNIVDFQNNKAIEELSGERNEKNESRRLAAVLILRELALCTPTLFYQSISRFFDIIFKPIRDPKSLVRVQAVAALRAALGIVAQRENQEELFYKTCYQYCTMEYNAEQIAFEKVKPTRDDWLHGTLLIVEELLRCSSLEGEKLYDEVAAITEVQAAHDKQISKVVTVPRKISIPFMSSKPLRSTSSSDVTRLAVSELSADAQRKELRYESSSCCRLVTEHFNKLCKLVFSMKNNRNAFIQQTLVSLLPRLAIFQSAQFSKTYLKSAVVYLLTLLKRERDKGPLFISLGMVCVAVGKEIAPYLSEILEIISTSLPKDLSQKKQKSSTVEPAIFTCISLLSRAMGNEIHLSIRELIGPMLHVPLSPSLTSSLEDIARHIPSLRRDIKDGLLQVLSLILTGRPPMNPGGPRLAIQSAAVYDNAGLGHDLTNITLALRTLGTFDFEGHSLTKLLRHCAENFLASDNEEVRLEAVKTCSSLLTYTNKSHQSTQAQTVADVLNKLLIVGITDSDADIRRCVLESLNNSQFEQHLAQAENLASLFIALNDEKFEIRGIAMVMIGKLSKKNPAYVMPSLRKVLIQLMAVLEHSGIGRDKEQAANMVYLLVHNAPRIIKPYLDAIVDVLMSKLLETNQNVGVLTAVLEALGGVAEVGGQKMLKYADELLKVIEGMLEDSSSAHKQEVVIRTMGQVVASTGLVVEPYNKFPNLLMILLNMLVVEPEYSVRKEVIRLLGLLGALDPYKHKLNLGKIGGMESAGAVVLSMWEPGGERSDGADVTTNEMLVSMPTSTLDEFYPAVAIACMMRIINEPSLSQFHLEAVSGINTIFKSLGNGSVHYISQVVPACLKVMRENVSVRQFLFTQLSNVISIVKLHIKPYLADIFSIIDITWGSCLETPEQSENLQKTMIDLLRTTVSSIETEFKLYLPEIMPHMLKVFITDKSPQRTVIKSLLSAVQEFGLNLDGYIHLLLPPIMQLLDQQLIEKEVKILALKTVERLTDSLDLSEFASKIIHPIIRLLDSNTLSPLPADLCKQAMATLCSLMPQLGKKYRIFIPMVQKTLHRQKITDARYSSIVREIADGTMFTPAIRTPLSRSNTDADFASTPIRKEKQKIRKDDIIRACRGTTKVSKDDWIEWLRRFNLEVLKLSPDPSLKACYILAQSYQTVAREMFNAAFVSCWTELKEEDKKTLIGEIEKALDGQKIPEITQTLLNLAEFMEHCDTKGALPIRPALLGKQAVDCRAYAKALHYVEEEFHEYIKIEKEGGAKHSVGTSMELMEKLISVNNKLEQSEAARGVLLYAKKKTCDGGGSRDTVSVTPPSCLEGL</sequence>